<name>L1K4K2_GUITC</name>
<evidence type="ECO:0008006" key="7">
    <source>
        <dbReference type="Google" id="ProtNLM"/>
    </source>
</evidence>
<evidence type="ECO:0000256" key="2">
    <source>
        <dbReference type="SAM" id="MobiDB-lite"/>
    </source>
</evidence>
<keyword evidence="1" id="KW-0175">Coiled coil</keyword>
<evidence type="ECO:0000313" key="4">
    <source>
        <dbReference type="EMBL" id="EKX55522.1"/>
    </source>
</evidence>
<sequence length="1000" mass="111116">MEAWRHAESEEASEGKRVVLGLGCDTIVDEEDVGETIVADRNMCEAVLHWRRVGHEGKELVDVDDGDDRRKRHRTHRKRWRREGNVDCNEFIVRFCAATCVLILLAVSSGMASLGASLYSQGKLSLSDAFSFVQPGSPSLINAEVALLKSEISTLQETLQGLAREKTDKKNRKRSSDKEGGEEEDEEVDVIMQSLRRQLAAAVQQAERSQNELTEQVRIRRELEDAHHKAQVEVRKKEEEIESLRKQREDNTRETLTKEVARAREETELKFRNEDLLRFKLRCENETAELKEEAKALKSELLSLRSHNSQLTYEADAIRQALKGNESAALAANDTTTTLAERVRSSMRSLELDRNWLQRQVEEKAREVEELKNSLRSNEETLRAARESRQTCETEHDLLKDQAANLNASLAACRSDAEREHMEVRAALQQSETKVASKEEEVEQCKASLKECVDARAAEAQAGGEERTRTEELQVRLAGLQEELASRDLALKDQQEPPALAASSDVACSGINRQLQQEVDECNISLQQCNEALSDRPLKLQEDPDAAPASPAAGSCNSEEIEKLQADIRMEQRKREVAEKKAKGEREKADEFRKEKQSLQQEMRDLKQKLTQSSQGQESCEEVTASLKAEERKREAAEKRLKKEAEKVDSFRKEKQKLQQELKALSERCQQGGTATGEARGAEASQGEEGEMCGLTRESCESDGSKASETSSSKTAEEEVEKKTEEDEVEKKKKEDEALRRWNEALKADPKSAAQWEHRARRKGPALASSETQEGGTEAENSFCHSIAGEHAYFDQEEGGCRCKAGYTEDADGRCVASGTGEAQEESGGTEGGGKGEQKRGGGEGRGIGGKEKIEEDEVEKKKKEDEALRRWNEALKADPKSAAQWEHRARRKGPALASSETQEGGTEAENSFCHSIAGEHAYFDQEEGGCRCKAGYTEDAEGRCVASGTGEAQEERGEGEGGGKGGDSEDEGVLGMLPGMEEEEEEESLGRLPDTFGSS</sequence>
<feature type="region of interest" description="Disordered" evidence="2">
    <location>
        <begin position="163"/>
        <end position="188"/>
    </location>
</feature>
<feature type="coiled-coil region" evidence="1">
    <location>
        <begin position="347"/>
        <end position="448"/>
    </location>
</feature>
<dbReference type="EMBL" id="JH992965">
    <property type="protein sequence ID" value="EKX55522.1"/>
    <property type="molecule type" value="Genomic_DNA"/>
</dbReference>
<gene>
    <name evidence="4" type="ORF">GUITHDRAFT_131699</name>
</gene>
<dbReference type="RefSeq" id="XP_005842502.1">
    <property type="nucleotide sequence ID" value="XM_005842445.1"/>
</dbReference>
<reference evidence="4 6" key="1">
    <citation type="journal article" date="2012" name="Nature">
        <title>Algal genomes reveal evolutionary mosaicism and the fate of nucleomorphs.</title>
        <authorList>
            <consortium name="DOE Joint Genome Institute"/>
            <person name="Curtis B.A."/>
            <person name="Tanifuji G."/>
            <person name="Burki F."/>
            <person name="Gruber A."/>
            <person name="Irimia M."/>
            <person name="Maruyama S."/>
            <person name="Arias M.C."/>
            <person name="Ball S.G."/>
            <person name="Gile G.H."/>
            <person name="Hirakawa Y."/>
            <person name="Hopkins J.F."/>
            <person name="Kuo A."/>
            <person name="Rensing S.A."/>
            <person name="Schmutz J."/>
            <person name="Symeonidi A."/>
            <person name="Elias M."/>
            <person name="Eveleigh R.J."/>
            <person name="Herman E.K."/>
            <person name="Klute M.J."/>
            <person name="Nakayama T."/>
            <person name="Obornik M."/>
            <person name="Reyes-Prieto A."/>
            <person name="Armbrust E.V."/>
            <person name="Aves S.J."/>
            <person name="Beiko R.G."/>
            <person name="Coutinho P."/>
            <person name="Dacks J.B."/>
            <person name="Durnford D.G."/>
            <person name="Fast N.M."/>
            <person name="Green B.R."/>
            <person name="Grisdale C.J."/>
            <person name="Hempel F."/>
            <person name="Henrissat B."/>
            <person name="Hoppner M.P."/>
            <person name="Ishida K."/>
            <person name="Kim E."/>
            <person name="Koreny L."/>
            <person name="Kroth P.G."/>
            <person name="Liu Y."/>
            <person name="Malik S.B."/>
            <person name="Maier U.G."/>
            <person name="McRose D."/>
            <person name="Mock T."/>
            <person name="Neilson J.A."/>
            <person name="Onodera N.T."/>
            <person name="Poole A.M."/>
            <person name="Pritham E.J."/>
            <person name="Richards T.A."/>
            <person name="Rocap G."/>
            <person name="Roy S.W."/>
            <person name="Sarai C."/>
            <person name="Schaack S."/>
            <person name="Shirato S."/>
            <person name="Slamovits C.H."/>
            <person name="Spencer D.F."/>
            <person name="Suzuki S."/>
            <person name="Worden A.Z."/>
            <person name="Zauner S."/>
            <person name="Barry K."/>
            <person name="Bell C."/>
            <person name="Bharti A.K."/>
            <person name="Crow J.A."/>
            <person name="Grimwood J."/>
            <person name="Kramer R."/>
            <person name="Lindquist E."/>
            <person name="Lucas S."/>
            <person name="Salamov A."/>
            <person name="McFadden G.I."/>
            <person name="Lane C.E."/>
            <person name="Keeling P.J."/>
            <person name="Gray M.W."/>
            <person name="Grigoriev I.V."/>
            <person name="Archibald J.M."/>
        </authorList>
    </citation>
    <scope>NUCLEOTIDE SEQUENCE</scope>
    <source>
        <strain evidence="4 6">CCMP2712</strain>
    </source>
</reference>
<accession>L1K4K2</accession>
<feature type="compositionally biased region" description="Basic and acidic residues" evidence="2">
    <location>
        <begin position="560"/>
        <end position="608"/>
    </location>
</feature>
<proteinExistence type="predicted"/>
<organism evidence="4">
    <name type="scientific">Guillardia theta (strain CCMP2712)</name>
    <name type="common">Cryptophyte</name>
    <dbReference type="NCBI Taxonomy" id="905079"/>
    <lineage>
        <taxon>Eukaryota</taxon>
        <taxon>Cryptophyceae</taxon>
        <taxon>Pyrenomonadales</taxon>
        <taxon>Geminigeraceae</taxon>
        <taxon>Guillardia</taxon>
    </lineage>
</organism>
<feature type="region of interest" description="Disordered" evidence="2">
    <location>
        <begin position="230"/>
        <end position="253"/>
    </location>
</feature>
<protein>
    <recommendedName>
        <fullName evidence="7">EGF-like domain-containing protein</fullName>
    </recommendedName>
</protein>
<feature type="compositionally biased region" description="Basic and acidic residues" evidence="2">
    <location>
        <begin position="163"/>
        <end position="179"/>
    </location>
</feature>
<keyword evidence="3" id="KW-0472">Membrane</keyword>
<keyword evidence="6" id="KW-1185">Reference proteome</keyword>
<reference evidence="5" key="3">
    <citation type="submission" date="2015-06" db="UniProtKB">
        <authorList>
            <consortium name="EnsemblProtists"/>
        </authorList>
    </citation>
    <scope>IDENTIFICATION</scope>
</reference>
<evidence type="ECO:0000256" key="3">
    <source>
        <dbReference type="SAM" id="Phobius"/>
    </source>
</evidence>
<feature type="compositionally biased region" description="Polar residues" evidence="2">
    <location>
        <begin position="899"/>
        <end position="910"/>
    </location>
</feature>
<dbReference type="GeneID" id="17312143"/>
<feature type="compositionally biased region" description="Basic and acidic residues" evidence="2">
    <location>
        <begin position="715"/>
        <end position="750"/>
    </location>
</feature>
<feature type="compositionally biased region" description="Polar residues" evidence="2">
    <location>
        <begin position="769"/>
        <end position="782"/>
    </location>
</feature>
<evidence type="ECO:0000313" key="6">
    <source>
        <dbReference type="Proteomes" id="UP000011087"/>
    </source>
</evidence>
<keyword evidence="3" id="KW-1133">Transmembrane helix</keyword>
<dbReference type="Proteomes" id="UP000011087">
    <property type="component" value="Unassembled WGS sequence"/>
</dbReference>
<evidence type="ECO:0000313" key="5">
    <source>
        <dbReference type="EnsemblProtists" id="EKX55522"/>
    </source>
</evidence>
<dbReference type="PaxDb" id="55529-EKX55522"/>
<feature type="region of interest" description="Disordered" evidence="2">
    <location>
        <begin position="812"/>
        <end position="910"/>
    </location>
</feature>
<feature type="compositionally biased region" description="Low complexity" evidence="2">
    <location>
        <begin position="672"/>
        <end position="684"/>
    </location>
</feature>
<keyword evidence="3" id="KW-0812">Transmembrane</keyword>
<feature type="region of interest" description="Disordered" evidence="2">
    <location>
        <begin position="535"/>
        <end position="782"/>
    </location>
</feature>
<feature type="compositionally biased region" description="Polar residues" evidence="2">
    <location>
        <begin position="609"/>
        <end position="618"/>
    </location>
</feature>
<feature type="compositionally biased region" description="Basic and acidic residues" evidence="2">
    <location>
        <begin position="834"/>
        <end position="880"/>
    </location>
</feature>
<feature type="transmembrane region" description="Helical" evidence="3">
    <location>
        <begin position="91"/>
        <end position="119"/>
    </location>
</feature>
<evidence type="ECO:0000256" key="1">
    <source>
        <dbReference type="SAM" id="Coils"/>
    </source>
</evidence>
<feature type="region of interest" description="Disordered" evidence="2">
    <location>
        <begin position="942"/>
        <end position="1000"/>
    </location>
</feature>
<reference evidence="6" key="2">
    <citation type="submission" date="2012-11" db="EMBL/GenBank/DDBJ databases">
        <authorList>
            <person name="Kuo A."/>
            <person name="Curtis B.A."/>
            <person name="Tanifuji G."/>
            <person name="Burki F."/>
            <person name="Gruber A."/>
            <person name="Irimia M."/>
            <person name="Maruyama S."/>
            <person name="Arias M.C."/>
            <person name="Ball S.G."/>
            <person name="Gile G.H."/>
            <person name="Hirakawa Y."/>
            <person name="Hopkins J.F."/>
            <person name="Rensing S.A."/>
            <person name="Schmutz J."/>
            <person name="Symeonidi A."/>
            <person name="Elias M."/>
            <person name="Eveleigh R.J."/>
            <person name="Herman E.K."/>
            <person name="Klute M.J."/>
            <person name="Nakayama T."/>
            <person name="Obornik M."/>
            <person name="Reyes-Prieto A."/>
            <person name="Armbrust E.V."/>
            <person name="Aves S.J."/>
            <person name="Beiko R.G."/>
            <person name="Coutinho P."/>
            <person name="Dacks J.B."/>
            <person name="Durnford D.G."/>
            <person name="Fast N.M."/>
            <person name="Green B.R."/>
            <person name="Grisdale C."/>
            <person name="Hempe F."/>
            <person name="Henrissat B."/>
            <person name="Hoppner M.P."/>
            <person name="Ishida K.-I."/>
            <person name="Kim E."/>
            <person name="Koreny L."/>
            <person name="Kroth P.G."/>
            <person name="Liu Y."/>
            <person name="Malik S.-B."/>
            <person name="Maier U.G."/>
            <person name="McRose D."/>
            <person name="Mock T."/>
            <person name="Neilson J.A."/>
            <person name="Onodera N.T."/>
            <person name="Poole A.M."/>
            <person name="Pritham E.J."/>
            <person name="Richards T.A."/>
            <person name="Rocap G."/>
            <person name="Roy S.W."/>
            <person name="Sarai C."/>
            <person name="Schaack S."/>
            <person name="Shirato S."/>
            <person name="Slamovits C.H."/>
            <person name="Spencer D.F."/>
            <person name="Suzuki S."/>
            <person name="Worden A.Z."/>
            <person name="Zauner S."/>
            <person name="Barry K."/>
            <person name="Bell C."/>
            <person name="Bharti A.K."/>
            <person name="Crow J.A."/>
            <person name="Grimwood J."/>
            <person name="Kramer R."/>
            <person name="Lindquist E."/>
            <person name="Lucas S."/>
            <person name="Salamov A."/>
            <person name="McFadden G.I."/>
            <person name="Lane C.E."/>
            <person name="Keeling P.J."/>
            <person name="Gray M.W."/>
            <person name="Grigoriev I.V."/>
            <person name="Archibald J.M."/>
        </authorList>
    </citation>
    <scope>NUCLEOTIDE SEQUENCE</scope>
    <source>
        <strain evidence="6">CCMP2712</strain>
    </source>
</reference>
<dbReference type="HOGENOM" id="CLU_299859_0_0_1"/>
<dbReference type="AlphaFoldDB" id="L1K4K2"/>
<dbReference type="EnsemblProtists" id="EKX55522">
    <property type="protein sequence ID" value="EKX55522"/>
    <property type="gene ID" value="GUITHDRAFT_131699"/>
</dbReference>
<dbReference type="OMA" id="EVAWQRE"/>
<feature type="compositionally biased region" description="Basic and acidic residues" evidence="2">
    <location>
        <begin position="628"/>
        <end position="666"/>
    </location>
</feature>
<dbReference type="KEGG" id="gtt:GUITHDRAFT_131699"/>